<dbReference type="Proteomes" id="UP000698800">
    <property type="component" value="Unassembled WGS sequence"/>
</dbReference>
<comment type="caution">
    <text evidence="1">The sequence shown here is derived from an EMBL/GenBank/DDBJ whole genome shotgun (WGS) entry which is preliminary data.</text>
</comment>
<accession>A0A9P8I3Y6</accession>
<sequence>MQYYYMFPIHYEARYVAAFSALENRPRWSLSHSQYALCRMTCGPETFRDVEDVKSGLKTIRKDLGPVRQSEL</sequence>
<dbReference type="EMBL" id="JAGHQL010000170">
    <property type="protein sequence ID" value="KAH0536969.1"/>
    <property type="molecule type" value="Genomic_DNA"/>
</dbReference>
<name>A0A9P8I3Y6_9PEZI</name>
<protein>
    <submittedName>
        <fullName evidence="1">Uncharacterized protein</fullName>
    </submittedName>
</protein>
<reference evidence="1" key="1">
    <citation type="submission" date="2021-03" db="EMBL/GenBank/DDBJ databases">
        <title>Comparative genomics and phylogenomic investigation of the class Geoglossomycetes provide insights into ecological specialization and systematics.</title>
        <authorList>
            <person name="Melie T."/>
            <person name="Pirro S."/>
            <person name="Miller A.N."/>
            <person name="Quandt A."/>
        </authorList>
    </citation>
    <scope>NUCLEOTIDE SEQUENCE</scope>
    <source>
        <strain evidence="1">GBOQ0MN5Z8</strain>
    </source>
</reference>
<evidence type="ECO:0000313" key="1">
    <source>
        <dbReference type="EMBL" id="KAH0536969.1"/>
    </source>
</evidence>
<evidence type="ECO:0000313" key="2">
    <source>
        <dbReference type="Proteomes" id="UP000698800"/>
    </source>
</evidence>
<gene>
    <name evidence="1" type="ORF">FGG08_006197</name>
</gene>
<dbReference type="AlphaFoldDB" id="A0A9P8I3Y6"/>
<keyword evidence="2" id="KW-1185">Reference proteome</keyword>
<organism evidence="1 2">
    <name type="scientific">Glutinoglossum americanum</name>
    <dbReference type="NCBI Taxonomy" id="1670608"/>
    <lineage>
        <taxon>Eukaryota</taxon>
        <taxon>Fungi</taxon>
        <taxon>Dikarya</taxon>
        <taxon>Ascomycota</taxon>
        <taxon>Pezizomycotina</taxon>
        <taxon>Geoglossomycetes</taxon>
        <taxon>Geoglossales</taxon>
        <taxon>Geoglossaceae</taxon>
        <taxon>Glutinoglossum</taxon>
    </lineage>
</organism>
<proteinExistence type="predicted"/>